<evidence type="ECO:0000313" key="3">
    <source>
        <dbReference type="Proteomes" id="UP000268162"/>
    </source>
</evidence>
<evidence type="ECO:0000256" key="1">
    <source>
        <dbReference type="SAM" id="MobiDB-lite"/>
    </source>
</evidence>
<dbReference type="EMBL" id="ML003690">
    <property type="protein sequence ID" value="RKP33622.1"/>
    <property type="molecule type" value="Genomic_DNA"/>
</dbReference>
<evidence type="ECO:0000313" key="2">
    <source>
        <dbReference type="EMBL" id="RKP33622.1"/>
    </source>
</evidence>
<dbReference type="Proteomes" id="UP000268162">
    <property type="component" value="Unassembled WGS sequence"/>
</dbReference>
<feature type="region of interest" description="Disordered" evidence="1">
    <location>
        <begin position="288"/>
        <end position="321"/>
    </location>
</feature>
<dbReference type="AlphaFoldDB" id="A0A4P9ZLY5"/>
<sequence>MGQLPDSHLAIFNRVVEIIVKRVALFRSTFPDQDTLIQPPVAPFKKFSSKGRRIAINAKDELIAYIAKTTDTQKYRGIQVTTFTILTDCIRAAILTNDISTLGRLLMLNLFPETTQVGGPHYILPFSQLEYYGFLMMSLYWERYEAAILIHGLLFRFLFDDKTLQDIGDRLYRWVDKKRRESELTESDLDEANRDEPTYYYPRQETKLKNIYVQQRKEARLKPWKWQYLITQFPKYMVGIPSRNEVSDFKSVQDLYYTVSDYSDFTKDSVLTKVKEAVAQLQQVAKTTELTQEQNPPANWSLKNDESAELPGCQQPAAPSR</sequence>
<gene>
    <name evidence="2" type="ORF">BJ085DRAFT_33924</name>
</gene>
<name>A0A4P9ZLY5_9FUNG</name>
<reference evidence="3" key="1">
    <citation type="journal article" date="2018" name="Nat. Microbiol.">
        <title>Leveraging single-cell genomics to expand the fungal tree of life.</title>
        <authorList>
            <person name="Ahrendt S.R."/>
            <person name="Quandt C.A."/>
            <person name="Ciobanu D."/>
            <person name="Clum A."/>
            <person name="Salamov A."/>
            <person name="Andreopoulos B."/>
            <person name="Cheng J.F."/>
            <person name="Woyke T."/>
            <person name="Pelin A."/>
            <person name="Henrissat B."/>
            <person name="Reynolds N.K."/>
            <person name="Benny G.L."/>
            <person name="Smith M.E."/>
            <person name="James T.Y."/>
            <person name="Grigoriev I.V."/>
        </authorList>
    </citation>
    <scope>NUCLEOTIDE SEQUENCE [LARGE SCALE GENOMIC DNA]</scope>
    <source>
        <strain evidence="3">RSA 468</strain>
    </source>
</reference>
<keyword evidence="3" id="KW-1185">Reference proteome</keyword>
<accession>A0A4P9ZLY5</accession>
<feature type="compositionally biased region" description="Polar residues" evidence="1">
    <location>
        <begin position="288"/>
        <end position="302"/>
    </location>
</feature>
<protein>
    <submittedName>
        <fullName evidence="2">Uncharacterized protein</fullName>
    </submittedName>
</protein>
<proteinExistence type="predicted"/>
<organism evidence="2 3">
    <name type="scientific">Dimargaris cristalligena</name>
    <dbReference type="NCBI Taxonomy" id="215637"/>
    <lineage>
        <taxon>Eukaryota</taxon>
        <taxon>Fungi</taxon>
        <taxon>Fungi incertae sedis</taxon>
        <taxon>Zoopagomycota</taxon>
        <taxon>Kickxellomycotina</taxon>
        <taxon>Dimargaritomycetes</taxon>
        <taxon>Dimargaritales</taxon>
        <taxon>Dimargaritaceae</taxon>
        <taxon>Dimargaris</taxon>
    </lineage>
</organism>